<feature type="non-terminal residue" evidence="2">
    <location>
        <position position="1"/>
    </location>
</feature>
<proteinExistence type="predicted"/>
<dbReference type="EMBL" id="CADCTF010000031">
    <property type="protein sequence ID" value="CAA9222035.1"/>
    <property type="molecule type" value="Genomic_DNA"/>
</dbReference>
<feature type="region of interest" description="Disordered" evidence="1">
    <location>
        <begin position="1"/>
        <end position="147"/>
    </location>
</feature>
<feature type="non-terminal residue" evidence="2">
    <location>
        <position position="147"/>
    </location>
</feature>
<reference evidence="2" key="1">
    <citation type="submission" date="2020-02" db="EMBL/GenBank/DDBJ databases">
        <authorList>
            <person name="Meier V. D."/>
        </authorList>
    </citation>
    <scope>NUCLEOTIDE SEQUENCE</scope>
    <source>
        <strain evidence="2">AVDCRST_MAG50</strain>
    </source>
</reference>
<feature type="compositionally biased region" description="Basic and acidic residues" evidence="1">
    <location>
        <begin position="137"/>
        <end position="147"/>
    </location>
</feature>
<gene>
    <name evidence="2" type="ORF">AVDCRST_MAG50-636</name>
</gene>
<organism evidence="2">
    <name type="scientific">uncultured Acidimicrobiales bacterium</name>
    <dbReference type="NCBI Taxonomy" id="310071"/>
    <lineage>
        <taxon>Bacteria</taxon>
        <taxon>Bacillati</taxon>
        <taxon>Actinomycetota</taxon>
        <taxon>Acidimicrobiia</taxon>
        <taxon>Acidimicrobiales</taxon>
        <taxon>environmental samples</taxon>
    </lineage>
</organism>
<accession>A0A6J4HH53</accession>
<dbReference type="AlphaFoldDB" id="A0A6J4HH53"/>
<protein>
    <submittedName>
        <fullName evidence="2">Universal stress protein family</fullName>
    </submittedName>
</protein>
<name>A0A6J4HH53_9ACTN</name>
<evidence type="ECO:0000313" key="2">
    <source>
        <dbReference type="EMBL" id="CAA9222035.1"/>
    </source>
</evidence>
<sequence>GGNDRRRGRRLRGRSVGSGMGRCRGCAAGRRGRGRARMAAARRRGSDGPGGDVVPSRRAVGRGQGGAHLGGGAARRAGRRRSPGRLRRFRSGRPAGSRGRRRPGGGRVPRSGGLRRSAARLCEPSGGPARHLPRRHRADEQRRQREL</sequence>
<feature type="compositionally biased region" description="Basic residues" evidence="1">
    <location>
        <begin position="30"/>
        <end position="43"/>
    </location>
</feature>
<feature type="compositionally biased region" description="Basic residues" evidence="1">
    <location>
        <begin position="76"/>
        <end position="91"/>
    </location>
</feature>
<feature type="compositionally biased region" description="Gly residues" evidence="1">
    <location>
        <begin position="62"/>
        <end position="73"/>
    </location>
</feature>
<evidence type="ECO:0000256" key="1">
    <source>
        <dbReference type="SAM" id="MobiDB-lite"/>
    </source>
</evidence>
<feature type="compositionally biased region" description="Basic residues" evidence="1">
    <location>
        <begin position="1"/>
        <end position="13"/>
    </location>
</feature>